<gene>
    <name evidence="7" type="ORF">BASA50_001918</name>
</gene>
<dbReference type="EC" id="2.3.2.26" evidence="2"/>
<evidence type="ECO:0000256" key="1">
    <source>
        <dbReference type="ARBA" id="ARBA00000885"/>
    </source>
</evidence>
<dbReference type="CDD" id="cd00078">
    <property type="entry name" value="HECTc"/>
    <property type="match status" value="1"/>
</dbReference>
<evidence type="ECO:0000256" key="5">
    <source>
        <dbReference type="PROSITE-ProRule" id="PRU00104"/>
    </source>
</evidence>
<dbReference type="InterPro" id="IPR044611">
    <property type="entry name" value="E3A/B/C-like"/>
</dbReference>
<evidence type="ECO:0000313" key="7">
    <source>
        <dbReference type="EMBL" id="KAH6601023.1"/>
    </source>
</evidence>
<name>A0ABQ8FP70_9FUNG</name>
<dbReference type="Proteomes" id="UP001648503">
    <property type="component" value="Unassembled WGS sequence"/>
</dbReference>
<feature type="domain" description="HECT" evidence="6">
    <location>
        <begin position="733"/>
        <end position="1074"/>
    </location>
</feature>
<dbReference type="InterPro" id="IPR000569">
    <property type="entry name" value="HECT_dom"/>
</dbReference>
<dbReference type="PROSITE" id="PS50237">
    <property type="entry name" value="HECT"/>
    <property type="match status" value="1"/>
</dbReference>
<dbReference type="Gene3D" id="3.90.1750.10">
    <property type="entry name" value="Hect, E3 ligase catalytic domains"/>
    <property type="match status" value="1"/>
</dbReference>
<evidence type="ECO:0000256" key="2">
    <source>
        <dbReference type="ARBA" id="ARBA00012485"/>
    </source>
</evidence>
<dbReference type="Gene3D" id="3.30.2160.10">
    <property type="entry name" value="Hect, E3 ligase catalytic domain"/>
    <property type="match status" value="1"/>
</dbReference>
<evidence type="ECO:0000313" key="8">
    <source>
        <dbReference type="Proteomes" id="UP001648503"/>
    </source>
</evidence>
<dbReference type="Gene3D" id="3.30.2410.10">
    <property type="entry name" value="Hect, E3 ligase catalytic domain"/>
    <property type="match status" value="1"/>
</dbReference>
<keyword evidence="8" id="KW-1185">Reference proteome</keyword>
<dbReference type="SMART" id="SM00119">
    <property type="entry name" value="HECTc"/>
    <property type="match status" value="1"/>
</dbReference>
<evidence type="ECO:0000256" key="4">
    <source>
        <dbReference type="ARBA" id="ARBA00022786"/>
    </source>
</evidence>
<protein>
    <recommendedName>
        <fullName evidence="2">HECT-type E3 ubiquitin transferase</fullName>
        <ecNumber evidence="2">2.3.2.26</ecNumber>
    </recommendedName>
</protein>
<feature type="active site" description="Glycyl thioester intermediate" evidence="5">
    <location>
        <position position="1042"/>
    </location>
</feature>
<dbReference type="PANTHER" id="PTHR45700">
    <property type="entry name" value="UBIQUITIN-PROTEIN LIGASE E3C"/>
    <property type="match status" value="1"/>
</dbReference>
<comment type="caution">
    <text evidence="7">The sequence shown here is derived from an EMBL/GenBank/DDBJ whole genome shotgun (WGS) entry which is preliminary data.</text>
</comment>
<keyword evidence="3" id="KW-0808">Transferase</keyword>
<evidence type="ECO:0000259" key="6">
    <source>
        <dbReference type="PROSITE" id="PS50237"/>
    </source>
</evidence>
<dbReference type="EMBL" id="JAFCIX010000022">
    <property type="protein sequence ID" value="KAH6601023.1"/>
    <property type="molecule type" value="Genomic_DNA"/>
</dbReference>
<reference evidence="7 8" key="1">
    <citation type="submission" date="2021-02" db="EMBL/GenBank/DDBJ databases">
        <title>Variation within the Batrachochytrium salamandrivorans European outbreak.</title>
        <authorList>
            <person name="Kelly M."/>
            <person name="Pasmans F."/>
            <person name="Shea T.P."/>
            <person name="Munoz J.F."/>
            <person name="Carranza S."/>
            <person name="Cuomo C.A."/>
            <person name="Martel A."/>
        </authorList>
    </citation>
    <scope>NUCLEOTIDE SEQUENCE [LARGE SCALE GENOMIC DNA]</scope>
    <source>
        <strain evidence="7 8">AMFP18/2</strain>
    </source>
</reference>
<dbReference type="Pfam" id="PF00632">
    <property type="entry name" value="HECT"/>
    <property type="match status" value="1"/>
</dbReference>
<dbReference type="PANTHER" id="PTHR45700:SF3">
    <property type="entry name" value="UBIQUITIN-PROTEIN LIGASE E3B"/>
    <property type="match status" value="1"/>
</dbReference>
<dbReference type="InterPro" id="IPR035983">
    <property type="entry name" value="Hect_E3_ubiquitin_ligase"/>
</dbReference>
<evidence type="ECO:0000256" key="3">
    <source>
        <dbReference type="ARBA" id="ARBA00022679"/>
    </source>
</evidence>
<sequence length="1074" mass="121500">MSFLGSSQDKKKPSAADISRAERAARKLKHVLEEKRHKEEHALYILGRFVRKVVGKRRALHLLRQDWDEVAEALAHDVTVLSGELAVSSTPCASDSGTKGGDANKVKSVLVRPKPPQLLLLAGLLVRFYSPAMDHERLACLSQWMLPHLLHTPPVFHQALSLDSADRSAVVTSTLCRLLWIALERVCGPAVSIIDDSGDPRLYLTGPEMRLLLLYMDPKQNRQHSDVVEKVHLYFTRRWVFRTIHPAIRARLLPLANAPIHITHLNGGTKESRQVQLWVNAILQISMHICGASSGNSHSEVLLEYIKYIATCPLIAGIVNDQAIMILLHGQFLDQMLKVIRDIEASEKLLSMLEGEEAVFLTGNLIQLLGRMASVLSKSGTEVVPTIISAPATHPKDLSDIADILVILLRHCSKFSEKASFGHSTYHQLFMWYRGPCQKLHQNVYTRLINQLSVLWSSEIAQLLFRDVLKFDSSDSQSIEDLTQTYTSLHTVCRLYVYLTDTVLTQSSIIWSKLSYIPNLVPKMLGVIETLGPKKQGYSFLLNASETTDFELEPFIPILQVFCRMTAIVFITVDQDDVYVRGYPFEISQLHGLAIFLNTICFKLYWHHSEHISKAKEFPLLVEVLDCCKPLLNTILDISWQRPLVADDPKAVWVIKQCAKKVFLDSLLQRDKRALLVLTNLPQAIPFKSRVQLFRDFTRADRSRFADGSLTISIKVNRDRLFEDGFRQLRKLTPSQLKQTIRVRFVNQFGLDEIGVDQSGVFKEFLEGLFKKVFSTDFGLFRSTSDGNVIPSLSSSIHEEHLELFEFIGRMLGKALHEGIVIDIPFALYIYAKLLDRHNFMNDLPSLDPELYRNLVFIKNYNGDCGDLGLDFTIDHNLFGKVTSVDIKPGGSHINLSMDNRFEYIHLMADFRLNQECKDQLCAFIGGFNAIIQSQWLQMFSPVELQWLMSGENAEFSVTDLRAYTRYDGGFYDLHGTIRNFWAVFADMSPQDKSALLKFTTSCSKYVDDGQRSSVTLNPLLTIGSFLGLGKDKNRLPTANTCFNLLKLPAYSKKSTLRSKLLYAIHAGAGFELA</sequence>
<keyword evidence="4 5" id="KW-0833">Ubl conjugation pathway</keyword>
<dbReference type="SUPFAM" id="SSF56204">
    <property type="entry name" value="Hect, E3 ligase catalytic domain"/>
    <property type="match status" value="1"/>
</dbReference>
<comment type="catalytic activity">
    <reaction evidence="1">
        <text>S-ubiquitinyl-[E2 ubiquitin-conjugating enzyme]-L-cysteine + [acceptor protein]-L-lysine = [E2 ubiquitin-conjugating enzyme]-L-cysteine + N(6)-ubiquitinyl-[acceptor protein]-L-lysine.</text>
        <dbReference type="EC" id="2.3.2.26"/>
    </reaction>
</comment>
<proteinExistence type="predicted"/>
<organism evidence="7 8">
    <name type="scientific">Batrachochytrium salamandrivorans</name>
    <dbReference type="NCBI Taxonomy" id="1357716"/>
    <lineage>
        <taxon>Eukaryota</taxon>
        <taxon>Fungi</taxon>
        <taxon>Fungi incertae sedis</taxon>
        <taxon>Chytridiomycota</taxon>
        <taxon>Chytridiomycota incertae sedis</taxon>
        <taxon>Chytridiomycetes</taxon>
        <taxon>Rhizophydiales</taxon>
        <taxon>Rhizophydiales incertae sedis</taxon>
        <taxon>Batrachochytrium</taxon>
    </lineage>
</organism>
<accession>A0ABQ8FP70</accession>